<reference evidence="1" key="1">
    <citation type="submission" date="2014-09" db="EMBL/GenBank/DDBJ databases">
        <authorList>
            <person name="Magalhaes I.L.F."/>
            <person name="Oliveira U."/>
            <person name="Santos F.R."/>
            <person name="Vidigal T.H.D.A."/>
            <person name="Brescovit A.D."/>
            <person name="Santos A.J."/>
        </authorList>
    </citation>
    <scope>NUCLEOTIDE SEQUENCE</scope>
    <source>
        <tissue evidence="1">Shoot tissue taken approximately 20 cm above the soil surface</tissue>
    </source>
</reference>
<dbReference type="AlphaFoldDB" id="A0A0A9F876"/>
<sequence>MNRYWTRLMRKYFDVGVTDLLLVPGAQAERGGSVIHVPSGTMSILFDLALKLRNSADI</sequence>
<name>A0A0A9F876_ARUDO</name>
<organism evidence="1">
    <name type="scientific">Arundo donax</name>
    <name type="common">Giant reed</name>
    <name type="synonym">Donax arundinaceus</name>
    <dbReference type="NCBI Taxonomy" id="35708"/>
    <lineage>
        <taxon>Eukaryota</taxon>
        <taxon>Viridiplantae</taxon>
        <taxon>Streptophyta</taxon>
        <taxon>Embryophyta</taxon>
        <taxon>Tracheophyta</taxon>
        <taxon>Spermatophyta</taxon>
        <taxon>Magnoliopsida</taxon>
        <taxon>Liliopsida</taxon>
        <taxon>Poales</taxon>
        <taxon>Poaceae</taxon>
        <taxon>PACMAD clade</taxon>
        <taxon>Arundinoideae</taxon>
        <taxon>Arundineae</taxon>
        <taxon>Arundo</taxon>
    </lineage>
</organism>
<reference evidence="1" key="2">
    <citation type="journal article" date="2015" name="Data Brief">
        <title>Shoot transcriptome of the giant reed, Arundo donax.</title>
        <authorList>
            <person name="Barrero R.A."/>
            <person name="Guerrero F.D."/>
            <person name="Moolhuijzen P."/>
            <person name="Goolsby J.A."/>
            <person name="Tidwell J."/>
            <person name="Bellgard S.E."/>
            <person name="Bellgard M.I."/>
        </authorList>
    </citation>
    <scope>NUCLEOTIDE SEQUENCE</scope>
    <source>
        <tissue evidence="1">Shoot tissue taken approximately 20 cm above the soil surface</tissue>
    </source>
</reference>
<dbReference type="EMBL" id="GBRH01188666">
    <property type="protein sequence ID" value="JAE09230.1"/>
    <property type="molecule type" value="Transcribed_RNA"/>
</dbReference>
<accession>A0A0A9F876</accession>
<proteinExistence type="predicted"/>
<evidence type="ECO:0000313" key="1">
    <source>
        <dbReference type="EMBL" id="JAE09230.1"/>
    </source>
</evidence>
<protein>
    <submittedName>
        <fullName evidence="1">Uncharacterized protein</fullName>
    </submittedName>
</protein>